<keyword evidence="9 13" id="KW-0051">Antiviral defense</keyword>
<evidence type="ECO:0000313" key="17">
    <source>
        <dbReference type="Proteomes" id="UP000325295"/>
    </source>
</evidence>
<dbReference type="InterPro" id="IPR033114">
    <property type="entry name" value="HNH_CAS9"/>
</dbReference>
<feature type="coiled-coil region" evidence="14">
    <location>
        <begin position="279"/>
        <end position="306"/>
    </location>
</feature>
<dbReference type="GO" id="GO:0016787">
    <property type="term" value="F:hydrolase activity"/>
    <property type="evidence" value="ECO:0007669"/>
    <property type="project" value="UniProtKB-KW"/>
</dbReference>
<feature type="binding site" evidence="13">
    <location>
        <position position="993"/>
    </location>
    <ligand>
        <name>Mg(2+)</name>
        <dbReference type="ChEBI" id="CHEBI:18420"/>
        <label>2</label>
    </ligand>
</feature>
<keyword evidence="7 13" id="KW-0460">Magnesium</keyword>
<comment type="subunit">
    <text evidence="12 13">Monomer. Binds crRNA and tracrRNA.</text>
</comment>
<evidence type="ECO:0000313" key="16">
    <source>
        <dbReference type="EMBL" id="QER67676.1"/>
    </source>
</evidence>
<feature type="active site" description="Proton acceptor for HNH nuclease domain" evidence="13">
    <location>
        <position position="860"/>
    </location>
</feature>
<dbReference type="GO" id="GO:0051607">
    <property type="term" value="P:defense response to virus"/>
    <property type="evidence" value="ECO:0007669"/>
    <property type="project" value="UniProtKB-UniRule"/>
</dbReference>
<dbReference type="InterPro" id="IPR036397">
    <property type="entry name" value="RNaseH_sf"/>
</dbReference>
<feature type="binding site" evidence="13">
    <location>
        <position position="779"/>
    </location>
    <ligand>
        <name>Mg(2+)</name>
        <dbReference type="ChEBI" id="CHEBI:18420"/>
        <label>1</label>
    </ligand>
</feature>
<evidence type="ECO:0000256" key="1">
    <source>
        <dbReference type="ARBA" id="ARBA00001946"/>
    </source>
</evidence>
<dbReference type="InterPro" id="IPR032239">
    <property type="entry name" value="Cas9-BH"/>
</dbReference>
<dbReference type="InterPro" id="IPR032237">
    <property type="entry name" value="Cas9_PI"/>
</dbReference>
<keyword evidence="14" id="KW-0175">Coiled coil</keyword>
<organism evidence="16 17">
    <name type="scientific">Paucilactobacillus nenjiangensis</name>
    <dbReference type="NCBI Taxonomy" id="1296540"/>
    <lineage>
        <taxon>Bacteria</taxon>
        <taxon>Bacillati</taxon>
        <taxon>Bacillota</taxon>
        <taxon>Bacilli</taxon>
        <taxon>Lactobacillales</taxon>
        <taxon>Lactobacillaceae</taxon>
        <taxon>Paucilactobacillus</taxon>
    </lineage>
</organism>
<keyword evidence="6 13" id="KW-0378">Hydrolase</keyword>
<evidence type="ECO:0000256" key="10">
    <source>
        <dbReference type="ARBA" id="ARBA00023125"/>
    </source>
</evidence>
<evidence type="ECO:0000256" key="11">
    <source>
        <dbReference type="ARBA" id="ARBA00023211"/>
    </source>
</evidence>
<evidence type="ECO:0000256" key="6">
    <source>
        <dbReference type="ARBA" id="ARBA00022801"/>
    </source>
</evidence>
<reference evidence="16 17" key="1">
    <citation type="submission" date="2019-09" db="EMBL/GenBank/DDBJ databases">
        <title>Complete Genome Sequence of Lactobacillus nenjiangensis SH-Y15, isolated from sauerkraut.</title>
        <authorList>
            <person name="Yang H."/>
        </authorList>
    </citation>
    <scope>NUCLEOTIDE SEQUENCE [LARGE SCALE GENOMIC DNA]</scope>
    <source>
        <strain evidence="16 17">SH-Y15</strain>
    </source>
</reference>
<dbReference type="GO" id="GO:0003723">
    <property type="term" value="F:RNA binding"/>
    <property type="evidence" value="ECO:0007669"/>
    <property type="project" value="UniProtKB-UniRule"/>
</dbReference>
<dbReference type="Pfam" id="PF16593">
    <property type="entry name" value="Cas9-BH"/>
    <property type="match status" value="1"/>
</dbReference>
<sequence>MKNKKYNIGLDIGTSSIGYTITDDGGRLVHVRGKLGYGVRIFEEGKTAAERRGFRTTRRRLNRRKWRLRFLREIFEPYINEIDENFFMRQKESNLVKQDKQHTDGHFLFNDREDKDFYHDYPTIYHLRQALMTEQRKFDIREIYWALHHIVKYRGHFLSEAPVQSFKVGKLDLKQDFEKLNELFVEVLTVTDEGEQFQLKLDQVDAVKATLLDRSLTSNDRQKQLAPTLYEESHDKKVDKQFKSISTELLKAIVGLKSKINVIVGIESKNTIWNIDLGNEEIDEKLSAVDDQLDDLQREIIETLQKIYSAITLAAIIPNGMGLSESMMERYNRHDQQLRQYKQLSDDLGNPKREALRNAYKYYITSKNEKDKSYTKDDFYKAVPKILKDVDDERATAIQRSIDLDEFMPKQRTKANGVMPHQLHQQELDQIIENQKEYYPWLAEPNPNQKRRNAAQYKLDELVAFRVPYYIGPMVTPTGKNPQEAKFAWTKRREGHEKDEITPWNFDQVVDRKATAERFIKRMTTKDTYLLNEDVLPKQSLLYQRYEVLSELNNVRVNGDRLETPLKQNVFEDVFKHVGNVTIKRFRDYLISDGDYSADKLEVKGLADPTKFLSGLTSYNDLKKVFLNRIDDPMLQPDIEKIIEWLTIFEDSKILREKLNDIDWLTDADKDALAKKRYRGWGRFSRKLLSGLADENGQSIITRMWESDKNFMELVNQTAYSQQIVTENQQLLKQQDLSTVINDLYTSPQNKKALRQVLLVVKDIQKAMGGQAPDKVFIEFAREDEADPRRTTSRANHLKQVYQGLSDELLASSAIRSQLNSEQYSMARDRYYLYFAQGGRDLYTGESISIDDISSYDIDHILPQSFIKDDSLDNRVLVNQTSNREKADNLPGETLVNKMRSLWKRQLDAGMMTKRKFNNLTLTHDKVNKYQKTGFVRRQLVETRQVIKFVANILADEYQNDDTKIISVKANLTHQMREDFDFPKNRNVNNYHHAFDAYLTTVVGLHLLEHYPKLSKLFTYGEFFKGELPNLGSFNFLHDLGWVDPKHNDKKMQRSDAYQELWDRLDHIYDFKKVTVTHEVFENHGALYERTLYKATDDKGSGRGSKQLIPKKKNMPTELYGGYTGATSAFMTIVRLKKKDEFYYKVFGIPTRIADKISNGKEIKLDKLLEYMKRQFTSQKINKKTGEVVSKVEPFEIIAPKISYRQLVVDEGQPFMLGTATYRHNARELYLSKNMIRAINQGEQLDAVYSEILKSVHSYFPMYKINKFIAKLTEGESIFDSLPNNTQYESGKILQIGKHSVIDRILIGLHANASVSDLKVLGISTPFGFMQQGRGITLTSDAKLIYQSPTGLYEKIVALKDLKPLA</sequence>
<dbReference type="Proteomes" id="UP000325295">
    <property type="component" value="Chromosome"/>
</dbReference>
<gene>
    <name evidence="13 16" type="primary">cas9</name>
    <name evidence="16" type="ORF">F0161_07255</name>
</gene>
<name>A0A5P1X1H3_9LACO</name>
<dbReference type="Pfam" id="PF13395">
    <property type="entry name" value="HNH_4"/>
    <property type="match status" value="1"/>
</dbReference>
<dbReference type="GO" id="GO:0003677">
    <property type="term" value="F:DNA binding"/>
    <property type="evidence" value="ECO:0007669"/>
    <property type="project" value="UniProtKB-UniRule"/>
</dbReference>
<evidence type="ECO:0000256" key="12">
    <source>
        <dbReference type="ARBA" id="ARBA00046380"/>
    </source>
</evidence>
<feature type="binding site" evidence="13">
    <location>
        <position position="11"/>
    </location>
    <ligand>
        <name>Mg(2+)</name>
        <dbReference type="ChEBI" id="CHEBI:18420"/>
        <label>2</label>
    </ligand>
</feature>
<dbReference type="InterPro" id="IPR055228">
    <property type="entry name" value="Cas9_RuvC"/>
</dbReference>
<evidence type="ECO:0000256" key="13">
    <source>
        <dbReference type="HAMAP-Rule" id="MF_01480"/>
    </source>
</evidence>
<accession>A0A5P1X1H3</accession>
<feature type="binding site" evidence="13">
    <location>
        <position position="11"/>
    </location>
    <ligand>
        <name>Mg(2+)</name>
        <dbReference type="ChEBI" id="CHEBI:18420"/>
        <label>1</label>
    </ligand>
</feature>
<keyword evidence="5 13" id="KW-0255">Endonuclease</keyword>
<comment type="function">
    <text evidence="13">CRISPR (clustered regularly interspaced short palindromic repeat) is an adaptive immune system that provides protection against mobile genetic elements (viruses, transposable elements and conjugative plasmids). CRISPR clusters contain spacers, sequences complementary to antecedent mobile elements, and target invading nucleic acids. CRISPR clusters are transcribed and processed into CRISPR RNA (crRNA). In type II CRISPR systems correct processing of pre-crRNA requires a trans-encoded small RNA (tracrRNA), endogenous ribonuclease 3 (rnc) and this protein. The tracrRNA serves as a guide for ribonuclease 3-aided processing of pre-crRNA. Subsequently Cas9/crRNA/tracrRNA endonucleolytically cleaves linear or circular dsDNA target complementary to the spacer; Cas9 is inactive in the absence of the 2 guide RNAs (gRNA). Cas9 recognizes the protospacer adjacent motif (PAM) in the CRISPR repeat sequences to help distinguish self versus nonself, as targets within the bacterial CRISPR locus do not have PAMs. PAM recognition is also required for catalytic activity.</text>
</comment>
<evidence type="ECO:0000256" key="2">
    <source>
        <dbReference type="ARBA" id="ARBA00005244"/>
    </source>
</evidence>
<dbReference type="GO" id="GO:0043571">
    <property type="term" value="P:maintenance of CRISPR repeat elements"/>
    <property type="evidence" value="ECO:0007669"/>
    <property type="project" value="UniProtKB-UniRule"/>
</dbReference>
<dbReference type="Pfam" id="PF16595">
    <property type="entry name" value="Cas9_PI"/>
    <property type="match status" value="1"/>
</dbReference>
<evidence type="ECO:0000256" key="5">
    <source>
        <dbReference type="ARBA" id="ARBA00022759"/>
    </source>
</evidence>
<keyword evidence="11" id="KW-0464">Manganese</keyword>
<keyword evidence="3 13" id="KW-0540">Nuclease</keyword>
<comment type="domain">
    <text evidence="13">Has 2 endonuclease domains. The discontinuous RuvC-like domain cleaves the target DNA noncomplementary to crRNA while the HNH nuclease domain cleaves the target DNA complementary to crRNA.</text>
</comment>
<evidence type="ECO:0000256" key="14">
    <source>
        <dbReference type="SAM" id="Coils"/>
    </source>
</evidence>
<dbReference type="InterPro" id="IPR032240">
    <property type="entry name" value="Cas9_REC"/>
</dbReference>
<dbReference type="InterPro" id="IPR003615">
    <property type="entry name" value="HNH_nuc"/>
</dbReference>
<keyword evidence="17" id="KW-1185">Reference proteome</keyword>
<dbReference type="Pfam" id="PF16592">
    <property type="entry name" value="Cas9_REC"/>
    <property type="match status" value="1"/>
</dbReference>
<protein>
    <recommendedName>
        <fullName evidence="13">CRISPR-associated endonuclease Cas9</fullName>
        <ecNumber evidence="13">3.1.-.-</ecNumber>
    </recommendedName>
</protein>
<evidence type="ECO:0000256" key="9">
    <source>
        <dbReference type="ARBA" id="ARBA00023118"/>
    </source>
</evidence>
<keyword evidence="10 13" id="KW-0238">DNA-binding</keyword>
<dbReference type="RefSeq" id="WP_150204196.1">
    <property type="nucleotide sequence ID" value="NZ_CP043939.1"/>
</dbReference>
<dbReference type="EC" id="3.1.-.-" evidence="13"/>
<dbReference type="GO" id="GO:0046872">
    <property type="term" value="F:metal ion binding"/>
    <property type="evidence" value="ECO:0007669"/>
    <property type="project" value="UniProtKB-UniRule"/>
</dbReference>
<evidence type="ECO:0000256" key="4">
    <source>
        <dbReference type="ARBA" id="ARBA00022723"/>
    </source>
</evidence>
<dbReference type="KEGG" id="lnn:F0161_07255"/>
<dbReference type="Gene3D" id="3.30.420.10">
    <property type="entry name" value="Ribonuclease H-like superfamily/Ribonuclease H"/>
    <property type="match status" value="1"/>
</dbReference>
<dbReference type="Pfam" id="PF22702">
    <property type="entry name" value="Cas9_RuvC"/>
    <property type="match status" value="1"/>
</dbReference>
<dbReference type="GO" id="GO:0004519">
    <property type="term" value="F:endonuclease activity"/>
    <property type="evidence" value="ECO:0007669"/>
    <property type="project" value="UniProtKB-UniRule"/>
</dbReference>
<comment type="cofactor">
    <cofactor evidence="1 13">
        <name>Mg(2+)</name>
        <dbReference type="ChEBI" id="CHEBI:18420"/>
    </cofactor>
</comment>
<proteinExistence type="inferred from homology"/>
<dbReference type="PROSITE" id="PS51749">
    <property type="entry name" value="HNH_CAS9"/>
    <property type="match status" value="1"/>
</dbReference>
<evidence type="ECO:0000256" key="8">
    <source>
        <dbReference type="ARBA" id="ARBA00022884"/>
    </source>
</evidence>
<comment type="similarity">
    <text evidence="2">Belongs to the CRISPR-associated protein Cas9 family. Subtype II-A subfamily.</text>
</comment>
<feature type="domain" description="HNH Cas9-type" evidence="15">
    <location>
        <begin position="779"/>
        <end position="940"/>
    </location>
</feature>
<dbReference type="OrthoDB" id="9757607at2"/>
<evidence type="ECO:0000256" key="7">
    <source>
        <dbReference type="ARBA" id="ARBA00022842"/>
    </source>
</evidence>
<feature type="binding site" evidence="13">
    <location>
        <position position="783"/>
    </location>
    <ligand>
        <name>Mg(2+)</name>
        <dbReference type="ChEBI" id="CHEBI:18420"/>
        <label>1</label>
    </ligand>
</feature>
<keyword evidence="4 13" id="KW-0479">Metal-binding</keyword>
<dbReference type="InterPro" id="IPR028629">
    <property type="entry name" value="Cas9"/>
</dbReference>
<evidence type="ECO:0000256" key="3">
    <source>
        <dbReference type="ARBA" id="ARBA00022722"/>
    </source>
</evidence>
<keyword evidence="8 13" id="KW-0694">RNA-binding</keyword>
<dbReference type="EMBL" id="CP043939">
    <property type="protein sequence ID" value="QER67676.1"/>
    <property type="molecule type" value="Genomic_DNA"/>
</dbReference>
<dbReference type="NCBIfam" id="TIGR01865">
    <property type="entry name" value="cas_Csn1"/>
    <property type="match status" value="1"/>
</dbReference>
<comment type="similarity">
    <text evidence="13">Belongs to the CRISPR-associated Cas9 family.</text>
</comment>
<feature type="binding site" evidence="13">
    <location>
        <position position="783"/>
    </location>
    <ligand>
        <name>Mg(2+)</name>
        <dbReference type="ChEBI" id="CHEBI:18420"/>
        <label>2</label>
    </ligand>
</feature>
<dbReference type="HAMAP" id="MF_01480">
    <property type="entry name" value="Cas9"/>
    <property type="match status" value="1"/>
</dbReference>
<evidence type="ECO:0000259" key="15">
    <source>
        <dbReference type="PROSITE" id="PS51749"/>
    </source>
</evidence>
<feature type="active site" description="For RuvC-like nuclease domain" evidence="13">
    <location>
        <position position="11"/>
    </location>
</feature>